<proteinExistence type="predicted"/>
<evidence type="ECO:0000313" key="2">
    <source>
        <dbReference type="Proteomes" id="UP001552299"/>
    </source>
</evidence>
<name>A0ABD0URB9_DENTH</name>
<comment type="caution">
    <text evidence="1">The sequence shown here is derived from an EMBL/GenBank/DDBJ whole genome shotgun (WGS) entry which is preliminary data.</text>
</comment>
<reference evidence="1 2" key="1">
    <citation type="journal article" date="2024" name="Plant Biotechnol. J.">
        <title>Dendrobium thyrsiflorum genome and its molecular insights into genes involved in important horticultural traits.</title>
        <authorList>
            <person name="Chen B."/>
            <person name="Wang J.Y."/>
            <person name="Zheng P.J."/>
            <person name="Li K.L."/>
            <person name="Liang Y.M."/>
            <person name="Chen X.F."/>
            <person name="Zhang C."/>
            <person name="Zhao X."/>
            <person name="He X."/>
            <person name="Zhang G.Q."/>
            <person name="Liu Z.J."/>
            <person name="Xu Q."/>
        </authorList>
    </citation>
    <scope>NUCLEOTIDE SEQUENCE [LARGE SCALE GENOMIC DNA]</scope>
    <source>
        <strain evidence="1">GZMU011</strain>
    </source>
</reference>
<accession>A0ABD0URB9</accession>
<sequence length="227" mass="26008">MSKIAKLDFTTSKMNDADRYKREPKNMRCPPVFNIFFVDIRSVLLKVFGNDIFINNYFFSLVFLGIPFFSEDNSILSLLNCTCAISSKSDSFDDAFSSESAIVVYGDSSVDSESPPRFTYFICDAMSLRHKVSELDRLPHSLGWKRFITSSRYLPRTFSSTLKGLWFIVALEYQLRLRDFFIIGSHLSPHLSSHFYECDVFGMEGILLTSSTSSERWPLLPDIDLVS</sequence>
<gene>
    <name evidence="1" type="ORF">M5K25_016146</name>
</gene>
<dbReference type="Proteomes" id="UP001552299">
    <property type="component" value="Unassembled WGS sequence"/>
</dbReference>
<dbReference type="EMBL" id="JANQDX010000013">
    <property type="protein sequence ID" value="KAL0912748.1"/>
    <property type="molecule type" value="Genomic_DNA"/>
</dbReference>
<dbReference type="AlphaFoldDB" id="A0ABD0URB9"/>
<organism evidence="1 2">
    <name type="scientific">Dendrobium thyrsiflorum</name>
    <name type="common">Pinecone-like raceme dendrobium</name>
    <name type="synonym">Orchid</name>
    <dbReference type="NCBI Taxonomy" id="117978"/>
    <lineage>
        <taxon>Eukaryota</taxon>
        <taxon>Viridiplantae</taxon>
        <taxon>Streptophyta</taxon>
        <taxon>Embryophyta</taxon>
        <taxon>Tracheophyta</taxon>
        <taxon>Spermatophyta</taxon>
        <taxon>Magnoliopsida</taxon>
        <taxon>Liliopsida</taxon>
        <taxon>Asparagales</taxon>
        <taxon>Orchidaceae</taxon>
        <taxon>Epidendroideae</taxon>
        <taxon>Malaxideae</taxon>
        <taxon>Dendrobiinae</taxon>
        <taxon>Dendrobium</taxon>
    </lineage>
</organism>
<keyword evidence="2" id="KW-1185">Reference proteome</keyword>
<evidence type="ECO:0000313" key="1">
    <source>
        <dbReference type="EMBL" id="KAL0912748.1"/>
    </source>
</evidence>
<protein>
    <submittedName>
        <fullName evidence="1">Uncharacterized protein</fullName>
    </submittedName>
</protein>